<proteinExistence type="inferred from homology"/>
<dbReference type="CDD" id="cd16343">
    <property type="entry name" value="LMWPTP"/>
    <property type="match status" value="1"/>
</dbReference>
<reference evidence="8 9" key="1">
    <citation type="submission" date="2015-09" db="EMBL/GenBank/DDBJ databases">
        <authorList>
            <consortium name="Pathogen Informatics"/>
        </authorList>
    </citation>
    <scope>NUCLEOTIDE SEQUENCE [LARGE SCALE GENOMIC DNA]</scope>
    <source>
        <strain evidence="8 9">2789STDY5608868</strain>
    </source>
</reference>
<name>A0A173RXV9_ANAHA</name>
<dbReference type="InterPro" id="IPR017867">
    <property type="entry name" value="Tyr_phospatase_low_mol_wt"/>
</dbReference>
<organism evidence="8 9">
    <name type="scientific">Anaerostipes hadrus</name>
    <dbReference type="NCBI Taxonomy" id="649756"/>
    <lineage>
        <taxon>Bacteria</taxon>
        <taxon>Bacillati</taxon>
        <taxon>Bacillota</taxon>
        <taxon>Clostridia</taxon>
        <taxon>Lachnospirales</taxon>
        <taxon>Lachnospiraceae</taxon>
        <taxon>Anaerostipes</taxon>
    </lineage>
</organism>
<sequence length="155" mass="18096">MSKIKVLFICHGNICRSTMAQFVFQHMVNNQGLKDKFYIDSAATSREEIGNPPHYGTVNKLRQEGIPVLKHRAIQMTKQDYKEYDYIIGMDAWNLRNMNRITGGDPDGKIHLLLDYSKHPRDIADPWYTGNFDDTYRDVVEGCEAFMKYLREEQL</sequence>
<evidence type="ECO:0000313" key="9">
    <source>
        <dbReference type="Proteomes" id="UP000095598"/>
    </source>
</evidence>
<feature type="active site" evidence="6">
    <location>
        <position position="16"/>
    </location>
</feature>
<protein>
    <recommendedName>
        <fullName evidence="2">protein-tyrosine-phosphatase</fullName>
        <ecNumber evidence="2">3.1.3.48</ecNumber>
    </recommendedName>
</protein>
<evidence type="ECO:0000313" key="8">
    <source>
        <dbReference type="EMBL" id="CUM82399.1"/>
    </source>
</evidence>
<dbReference type="GO" id="GO:0004725">
    <property type="term" value="F:protein tyrosine phosphatase activity"/>
    <property type="evidence" value="ECO:0007669"/>
    <property type="project" value="UniProtKB-EC"/>
</dbReference>
<dbReference type="AlphaFoldDB" id="A0A173RXV9"/>
<feature type="domain" description="Phosphotyrosine protein phosphatase I" evidence="7">
    <location>
        <begin position="4"/>
        <end position="149"/>
    </location>
</feature>
<dbReference type="PANTHER" id="PTHR11717:SF7">
    <property type="entry name" value="LOW MOLECULAR WEIGHT PHOSPHOTYROSINE PROTEIN PHOSPHATASE"/>
    <property type="match status" value="1"/>
</dbReference>
<evidence type="ECO:0000256" key="6">
    <source>
        <dbReference type="PIRSR" id="PIRSR617867-1"/>
    </source>
</evidence>
<accession>A0A173RXV9</accession>
<evidence type="ECO:0000256" key="4">
    <source>
        <dbReference type="ARBA" id="ARBA00022912"/>
    </source>
</evidence>
<dbReference type="Proteomes" id="UP000095598">
    <property type="component" value="Unassembled WGS sequence"/>
</dbReference>
<dbReference type="SMART" id="SM00226">
    <property type="entry name" value="LMWPc"/>
    <property type="match status" value="1"/>
</dbReference>
<dbReference type="InterPro" id="IPR050438">
    <property type="entry name" value="LMW_PTPase"/>
</dbReference>
<dbReference type="Gene3D" id="3.40.50.2300">
    <property type="match status" value="1"/>
</dbReference>
<keyword evidence="4" id="KW-0904">Protein phosphatase</keyword>
<dbReference type="SUPFAM" id="SSF52788">
    <property type="entry name" value="Phosphotyrosine protein phosphatases I"/>
    <property type="match status" value="1"/>
</dbReference>
<keyword evidence="3 8" id="KW-0378">Hydrolase</keyword>
<dbReference type="EMBL" id="CYXT01000004">
    <property type="protein sequence ID" value="CUM82399.1"/>
    <property type="molecule type" value="Genomic_DNA"/>
</dbReference>
<gene>
    <name evidence="8" type="primary">yfkJ</name>
    <name evidence="8" type="ORF">ERS852425_00842</name>
</gene>
<dbReference type="Pfam" id="PF01451">
    <property type="entry name" value="LMWPc"/>
    <property type="match status" value="1"/>
</dbReference>
<dbReference type="InterPro" id="IPR036196">
    <property type="entry name" value="Ptyr_pPase_sf"/>
</dbReference>
<feature type="active site" description="Nucleophile" evidence="6">
    <location>
        <position position="10"/>
    </location>
</feature>
<dbReference type="EC" id="3.1.3.48" evidence="2"/>
<evidence type="ECO:0000256" key="3">
    <source>
        <dbReference type="ARBA" id="ARBA00022801"/>
    </source>
</evidence>
<dbReference type="PRINTS" id="PR00719">
    <property type="entry name" value="LMWPTPASE"/>
</dbReference>
<evidence type="ECO:0000256" key="1">
    <source>
        <dbReference type="ARBA" id="ARBA00011063"/>
    </source>
</evidence>
<evidence type="ECO:0000259" key="7">
    <source>
        <dbReference type="SMART" id="SM00226"/>
    </source>
</evidence>
<dbReference type="PANTHER" id="PTHR11717">
    <property type="entry name" value="LOW MOLECULAR WEIGHT PROTEIN TYROSINE PHOSPHATASE"/>
    <property type="match status" value="1"/>
</dbReference>
<evidence type="ECO:0000256" key="2">
    <source>
        <dbReference type="ARBA" id="ARBA00013064"/>
    </source>
</evidence>
<evidence type="ECO:0000256" key="5">
    <source>
        <dbReference type="ARBA" id="ARBA00051722"/>
    </source>
</evidence>
<feature type="active site" description="Proton donor" evidence="6">
    <location>
        <position position="125"/>
    </location>
</feature>
<comment type="similarity">
    <text evidence="1">Belongs to the low molecular weight phosphotyrosine protein phosphatase family.</text>
</comment>
<dbReference type="InterPro" id="IPR023485">
    <property type="entry name" value="Ptyr_pPase"/>
</dbReference>
<dbReference type="RefSeq" id="WP_081022122.1">
    <property type="nucleotide sequence ID" value="NZ_CYXT01000004.1"/>
</dbReference>
<comment type="catalytic activity">
    <reaction evidence="5">
        <text>O-phospho-L-tyrosyl-[protein] + H2O = L-tyrosyl-[protein] + phosphate</text>
        <dbReference type="Rhea" id="RHEA:10684"/>
        <dbReference type="Rhea" id="RHEA-COMP:10136"/>
        <dbReference type="Rhea" id="RHEA-COMP:20101"/>
        <dbReference type="ChEBI" id="CHEBI:15377"/>
        <dbReference type="ChEBI" id="CHEBI:43474"/>
        <dbReference type="ChEBI" id="CHEBI:46858"/>
        <dbReference type="ChEBI" id="CHEBI:61978"/>
        <dbReference type="EC" id="3.1.3.48"/>
    </reaction>
</comment>